<reference evidence="8 9" key="1">
    <citation type="submission" date="2013-12" db="EMBL/GenBank/DDBJ databases">
        <authorList>
            <person name="Cubeta M."/>
            <person name="Pakala S."/>
            <person name="Fedorova N."/>
            <person name="Thomas E."/>
            <person name="Dean R."/>
            <person name="Jabaji S."/>
            <person name="Neate S."/>
            <person name="Toda T."/>
            <person name="Tavantzis S."/>
            <person name="Vilgalys R."/>
            <person name="Bharathan N."/>
            <person name="Pakala S."/>
            <person name="Losada L.S."/>
            <person name="Zafar N."/>
            <person name="Nierman W."/>
        </authorList>
    </citation>
    <scope>NUCLEOTIDE SEQUENCE [LARGE SCALE GENOMIC DNA]</scope>
    <source>
        <strain evidence="8 9">123E</strain>
    </source>
</reference>
<feature type="region of interest" description="Disordered" evidence="5">
    <location>
        <begin position="812"/>
        <end position="842"/>
    </location>
</feature>
<keyword evidence="6" id="KW-1133">Transmembrane helix</keyword>
<dbReference type="PANTHER" id="PTHR19229:SF36">
    <property type="entry name" value="ATP-BINDING CASSETTE SUB-FAMILY A MEMBER 2"/>
    <property type="match status" value="1"/>
</dbReference>
<feature type="transmembrane region" description="Helical" evidence="6">
    <location>
        <begin position="223"/>
        <end position="240"/>
    </location>
</feature>
<feature type="transmembrane region" description="Helical" evidence="6">
    <location>
        <begin position="1283"/>
        <end position="1304"/>
    </location>
</feature>
<dbReference type="GO" id="GO:0140359">
    <property type="term" value="F:ABC-type transporter activity"/>
    <property type="evidence" value="ECO:0007669"/>
    <property type="project" value="InterPro"/>
</dbReference>
<dbReference type="Pfam" id="PF00005">
    <property type="entry name" value="ABC_tran"/>
    <property type="match status" value="2"/>
</dbReference>
<feature type="transmembrane region" description="Helical" evidence="6">
    <location>
        <begin position="23"/>
        <end position="42"/>
    </location>
</feature>
<dbReference type="InterPro" id="IPR017871">
    <property type="entry name" value="ABC_transporter-like_CS"/>
</dbReference>
<keyword evidence="1" id="KW-0813">Transport</keyword>
<evidence type="ECO:0000256" key="1">
    <source>
        <dbReference type="ARBA" id="ARBA00022448"/>
    </source>
</evidence>
<feature type="transmembrane region" description="Helical" evidence="6">
    <location>
        <begin position="1200"/>
        <end position="1226"/>
    </location>
</feature>
<keyword evidence="3" id="KW-0547">Nucleotide-binding</keyword>
<dbReference type="InterPro" id="IPR003439">
    <property type="entry name" value="ABC_transporter-like_ATP-bd"/>
</dbReference>
<feature type="transmembrane region" description="Helical" evidence="6">
    <location>
        <begin position="300"/>
        <end position="323"/>
    </location>
</feature>
<dbReference type="Gene3D" id="3.40.50.300">
    <property type="entry name" value="P-loop containing nucleotide triphosphate hydrolases"/>
    <property type="match status" value="2"/>
</dbReference>
<evidence type="ECO:0000259" key="7">
    <source>
        <dbReference type="PROSITE" id="PS50893"/>
    </source>
</evidence>
<dbReference type="GO" id="GO:0016887">
    <property type="term" value="F:ATP hydrolysis activity"/>
    <property type="evidence" value="ECO:0007669"/>
    <property type="project" value="InterPro"/>
</dbReference>
<accession>A0A074SSH9</accession>
<dbReference type="PROSITE" id="PS50893">
    <property type="entry name" value="ABC_TRANSPORTER_2"/>
    <property type="match status" value="2"/>
</dbReference>
<proteinExistence type="predicted"/>
<feature type="transmembrane region" description="Helical" evidence="6">
    <location>
        <begin position="395"/>
        <end position="417"/>
    </location>
</feature>
<dbReference type="HOGENOM" id="CLU_001640_1_0_1"/>
<evidence type="ECO:0000313" key="8">
    <source>
        <dbReference type="EMBL" id="KEP52922.1"/>
    </source>
</evidence>
<feature type="transmembrane region" description="Helical" evidence="6">
    <location>
        <begin position="1238"/>
        <end position="1262"/>
    </location>
</feature>
<feature type="domain" description="ABC transporter" evidence="7">
    <location>
        <begin position="1347"/>
        <end position="1578"/>
    </location>
</feature>
<dbReference type="SMART" id="SM00382">
    <property type="entry name" value="AAA"/>
    <property type="match status" value="2"/>
</dbReference>
<name>A0A074SSH9_9AGAM</name>
<evidence type="ECO:0000256" key="6">
    <source>
        <dbReference type="SAM" id="Phobius"/>
    </source>
</evidence>
<dbReference type="SUPFAM" id="SSF52540">
    <property type="entry name" value="P-loop containing nucleoside triphosphate hydrolases"/>
    <property type="match status" value="2"/>
</dbReference>
<dbReference type="GO" id="GO:0016020">
    <property type="term" value="C:membrane"/>
    <property type="evidence" value="ECO:0007669"/>
    <property type="project" value="InterPro"/>
</dbReference>
<dbReference type="GO" id="GO:0005319">
    <property type="term" value="F:lipid transporter activity"/>
    <property type="evidence" value="ECO:0007669"/>
    <property type="project" value="TreeGrafter"/>
</dbReference>
<dbReference type="InterPro" id="IPR003593">
    <property type="entry name" value="AAA+_ATPase"/>
</dbReference>
<evidence type="ECO:0000256" key="2">
    <source>
        <dbReference type="ARBA" id="ARBA00022737"/>
    </source>
</evidence>
<feature type="compositionally biased region" description="Basic and acidic residues" evidence="5">
    <location>
        <begin position="829"/>
        <end position="839"/>
    </location>
</feature>
<evidence type="ECO:0000256" key="3">
    <source>
        <dbReference type="ARBA" id="ARBA00022741"/>
    </source>
</evidence>
<dbReference type="OrthoDB" id="8061355at2759"/>
<dbReference type="PANTHER" id="PTHR19229">
    <property type="entry name" value="ATP-BINDING CASSETTE TRANSPORTER SUBFAMILY A ABCA"/>
    <property type="match status" value="1"/>
</dbReference>
<dbReference type="CDD" id="cd03263">
    <property type="entry name" value="ABC_subfamily_A"/>
    <property type="match status" value="2"/>
</dbReference>
<feature type="transmembrane region" description="Helical" evidence="6">
    <location>
        <begin position="1171"/>
        <end position="1193"/>
    </location>
</feature>
<feature type="transmembrane region" description="Helical" evidence="6">
    <location>
        <begin position="926"/>
        <end position="947"/>
    </location>
</feature>
<protein>
    <submittedName>
        <fullName evidence="8">Putative Nod factor export ATP-binding protein</fullName>
    </submittedName>
</protein>
<keyword evidence="6" id="KW-0812">Transmembrane</keyword>
<keyword evidence="6" id="KW-0472">Membrane</keyword>
<feature type="domain" description="ABC transporter" evidence="7">
    <location>
        <begin position="451"/>
        <end position="683"/>
    </location>
</feature>
<dbReference type="EMBL" id="AZST01000081">
    <property type="protein sequence ID" value="KEP52922.1"/>
    <property type="molecule type" value="Genomic_DNA"/>
</dbReference>
<keyword evidence="4 8" id="KW-0067">ATP-binding</keyword>
<keyword evidence="9" id="KW-1185">Reference proteome</keyword>
<dbReference type="STRING" id="1423351.A0A074SSH9"/>
<feature type="transmembrane region" description="Helical" evidence="6">
    <location>
        <begin position="355"/>
        <end position="375"/>
    </location>
</feature>
<feature type="transmembrane region" description="Helical" evidence="6">
    <location>
        <begin position="266"/>
        <end position="288"/>
    </location>
</feature>
<sequence length="1676" mass="183638">MRRWFRQLLALCRKNIIVLSNHYFLNLFRCVVLPVLFALFLANAPGLFTPNNKLGLGTSIPVYKLADIFDPSSKIVYVDATNGTDALAVLAIMTVVMRDFSQPQKDAVIRLNSEADIAPACPHSFQIVSNCYGAIVFRSANLKNPIQYTLRADMGRLDVDVQHHTSDAEMISLPLQWAVDSAIIELISGLSVDPPNQQPFTKLTNSATKQKTRKSFLNSIRELVVLAFFAGQMGVVYHMAGEVMFERAATLTSHLTAMGCMASARILSWHLCISGAYLPSWIASALLWRWSIFTHTSLGLFVAVHLITGFSLASWSLLVAQPFYKSPQLAAIACSVLAVILGILGLLFGGSWIAAVVYTVICPPAFYVFALKSLAAWELTEQAVQFFKPDTDGFILGPVVIAAAATIVIFPLLALWLESHLHSVQPPDNSRTRAQFHKASRPLSVWGNASVSIRGLHKTYSTGIFKKRTHTAIESLDLDVPASGIHVFCGRNGSGKTTLLRIIAGLESASHGEVTYADGMSRPAAGDLGIVPQKNVLWNELTCAQHLTLWGALKRPSGAPSEEVGELLQECGLLDKKHAAAGSLSGGQKRRLQLAIGLVGGSQLVLIDEATSGVDPISRRAIWRALVQARTNRTIIYTTHFLDEADLLADHVSIMTAPGHIVARGSPVMLKTGHSQGYVITCTFDNSTQASLDVRRHQPVLTAVRRYAPAAVLLNGGQEDDGISLRTHNPRVVSQVLRLLERDKRRLGLRSFDIRATTLSDVFLKLMGEDGTLEKVYSPTPKHILSPTRTSVDQEMEDLSYAPSTFRASMSALSEPSDYSHAPRRLKRKETSEARDHMSSRMSHSLVAIPETQFRDSNFVSRDSHLTNSEWYNMDRPTSLPFESQGLYTDKLRHSAVDLTEGRPTSVFLQAGVLWKKRMLVARRGWVVPFLAAALAIGGACIPLFFIHNRQNQCVRNEHDDMRYSLFLPISPFAWNKTGRTYVAPPGALGSLQYPIPGAYPLADMSAFTTAIEATYPYIDTGGISVLADNTTSFAWEASPGNIAGNVMLNLASNTMFNIALNQSGRMVGYGPKINGEIQPMPSVTPRGIGPAIKWISFFGSSMAAWPAMAALYVTKERASHVQAMQLSNGISPAGMWIGHLLYEIPIILVISGAITGVFASTGQFFNLELMFAVIVLYGIDATLLSFVASLFISSPIAAFAIIAGYQCITFLGYLAGVFYTLATIFSYTSGDILTTMHYLVAIISPVASVVRAAFIGTNIFYTLCSDHGNLDASSDLGAMDRFGAPIAYTVIHSAFLLAFLIWYDSGMPWLPREWYKHTTDCTQFGKDAPYDVQDEAARVARSFDSLRISHASKTYGKTQALEDVTFGLSSGIFGLLGSNGGGKTTLFNLIQGHLLPDRTDPACNVFIDGRSIITGRNKARSRLGVCPQATALESVLTVREHLEMYARCKGLRGKDLDRNVECIMAATQLLPHSHKYANKLSGGNQRKLSLAIALLGSPAVVLIDEFSTGVDPSTKRDLWDTLRRVSIGKAVLLTTHAMEEVTALADRIGIISQRLLAIGTIEDLVGRYPLYEVHFSSSSPGEEARMREVMRDFPPNWRASDDLTARYEVQLEGGQTLSDIFEILHEHLGPAGVEACTVERISLESVFLRITQQHLDNKNRRGPYVIDEGNRFLCF</sequence>
<dbReference type="PROSITE" id="PS00211">
    <property type="entry name" value="ABC_TRANSPORTER_1"/>
    <property type="match status" value="2"/>
</dbReference>
<dbReference type="GO" id="GO:0005524">
    <property type="term" value="F:ATP binding"/>
    <property type="evidence" value="ECO:0007669"/>
    <property type="project" value="UniProtKB-KW"/>
</dbReference>
<gene>
    <name evidence="8" type="ORF">V565_038160</name>
</gene>
<evidence type="ECO:0000256" key="5">
    <source>
        <dbReference type="SAM" id="MobiDB-lite"/>
    </source>
</evidence>
<keyword evidence="2" id="KW-0677">Repeat</keyword>
<feature type="transmembrane region" description="Helical" evidence="6">
    <location>
        <begin position="1136"/>
        <end position="1159"/>
    </location>
</feature>
<feature type="transmembrane region" description="Helical" evidence="6">
    <location>
        <begin position="329"/>
        <end position="348"/>
    </location>
</feature>
<comment type="caution">
    <text evidence="8">The sequence shown here is derived from an EMBL/GenBank/DDBJ whole genome shotgun (WGS) entry which is preliminary data.</text>
</comment>
<dbReference type="InterPro" id="IPR026082">
    <property type="entry name" value="ABCA"/>
</dbReference>
<dbReference type="Proteomes" id="UP000027456">
    <property type="component" value="Unassembled WGS sequence"/>
</dbReference>
<evidence type="ECO:0000256" key="4">
    <source>
        <dbReference type="ARBA" id="ARBA00022840"/>
    </source>
</evidence>
<dbReference type="InterPro" id="IPR027417">
    <property type="entry name" value="P-loop_NTPase"/>
</dbReference>
<evidence type="ECO:0000313" key="9">
    <source>
        <dbReference type="Proteomes" id="UP000027456"/>
    </source>
</evidence>
<organism evidence="8 9">
    <name type="scientific">Rhizoctonia solani 123E</name>
    <dbReference type="NCBI Taxonomy" id="1423351"/>
    <lineage>
        <taxon>Eukaryota</taxon>
        <taxon>Fungi</taxon>
        <taxon>Dikarya</taxon>
        <taxon>Basidiomycota</taxon>
        <taxon>Agaricomycotina</taxon>
        <taxon>Agaricomycetes</taxon>
        <taxon>Cantharellales</taxon>
        <taxon>Ceratobasidiaceae</taxon>
        <taxon>Rhizoctonia</taxon>
    </lineage>
</organism>